<protein>
    <recommendedName>
        <fullName evidence="4">Secreted protein</fullName>
    </recommendedName>
</protein>
<proteinExistence type="predicted"/>
<organism evidence="2 3">
    <name type="scientific">Luteibacter rhizovicinus</name>
    <dbReference type="NCBI Taxonomy" id="242606"/>
    <lineage>
        <taxon>Bacteria</taxon>
        <taxon>Pseudomonadati</taxon>
        <taxon>Pseudomonadota</taxon>
        <taxon>Gammaproteobacteria</taxon>
        <taxon>Lysobacterales</taxon>
        <taxon>Rhodanobacteraceae</taxon>
        <taxon>Luteibacter</taxon>
    </lineage>
</organism>
<accession>A0A4R3YLF1</accession>
<feature type="chain" id="PRO_5020878980" description="Secreted protein" evidence="1">
    <location>
        <begin position="31"/>
        <end position="178"/>
    </location>
</feature>
<evidence type="ECO:0000256" key="1">
    <source>
        <dbReference type="SAM" id="SignalP"/>
    </source>
</evidence>
<evidence type="ECO:0000313" key="3">
    <source>
        <dbReference type="Proteomes" id="UP000295645"/>
    </source>
</evidence>
<dbReference type="RefSeq" id="WP_132147106.1">
    <property type="nucleotide sequence ID" value="NZ_SMCS01000010.1"/>
</dbReference>
<name>A0A4R3YLF1_9GAMM</name>
<keyword evidence="3" id="KW-1185">Reference proteome</keyword>
<dbReference type="EMBL" id="SMCS01000010">
    <property type="protein sequence ID" value="TCV91633.1"/>
    <property type="molecule type" value="Genomic_DNA"/>
</dbReference>
<reference evidence="2 3" key="1">
    <citation type="submission" date="2019-03" db="EMBL/GenBank/DDBJ databases">
        <title>Above-ground endophytic microbial communities from plants in different locations in the United States.</title>
        <authorList>
            <person name="Frank C."/>
        </authorList>
    </citation>
    <scope>NUCLEOTIDE SEQUENCE [LARGE SCALE GENOMIC DNA]</scope>
    <source>
        <strain evidence="2 3">LP_13_YM</strain>
    </source>
</reference>
<comment type="caution">
    <text evidence="2">The sequence shown here is derived from an EMBL/GenBank/DDBJ whole genome shotgun (WGS) entry which is preliminary data.</text>
</comment>
<evidence type="ECO:0000313" key="2">
    <source>
        <dbReference type="EMBL" id="TCV91633.1"/>
    </source>
</evidence>
<gene>
    <name evidence="2" type="ORF">EC912_11063</name>
</gene>
<sequence length="178" mass="18895">MARIPRFTGRTLALTAALLLPVTLTSPAIAADTPEPRAAHTCVDPSDNGAISLEAVPCRDLGLASPLEPGATFDAEIDWNGTVLSGTDWIDHVERSASDSGYRVVFAEYFPRRPVCTEALSDHVFTDGGTQVHRDDVAMVDGDSEAAHQLTVSTSPVVRAKATGAPLGTRWKLKCTVP</sequence>
<dbReference type="Proteomes" id="UP000295645">
    <property type="component" value="Unassembled WGS sequence"/>
</dbReference>
<feature type="signal peptide" evidence="1">
    <location>
        <begin position="1"/>
        <end position="30"/>
    </location>
</feature>
<keyword evidence="1" id="KW-0732">Signal</keyword>
<evidence type="ECO:0008006" key="4">
    <source>
        <dbReference type="Google" id="ProtNLM"/>
    </source>
</evidence>
<dbReference type="AlphaFoldDB" id="A0A4R3YLF1"/>